<dbReference type="GO" id="GO:1990904">
    <property type="term" value="C:ribonucleoprotein complex"/>
    <property type="evidence" value="ECO:0007669"/>
    <property type="project" value="UniProtKB-KW"/>
</dbReference>
<sequence>MFKQIVRRVSSSPFSVGAPAEYTLASIRTFPSLEPHTMKAYPKAFLDHPLRRDFLWSAVVYEADAARVGSNYVPTKADSPFSNRKLRRQKGTGMARVGDANSPTRFNGLKAHGIKAPHDWSTKLPSKVYSRAYRTALSDQYRNGRLFVIGGDKAGEHEHTQAEFKYEYAEQMRRFVEHHDLERLNLLFIVDGERPQLISATADMGKKCDVLVKEAVEVRDILRANRIFIEEGAMNWFVSRYGDL</sequence>
<dbReference type="RefSeq" id="XP_062876470.1">
    <property type="nucleotide sequence ID" value="XM_063020400.1"/>
</dbReference>
<dbReference type="InterPro" id="IPR002136">
    <property type="entry name" value="Ribosomal_uL4"/>
</dbReference>
<dbReference type="Pfam" id="PF00573">
    <property type="entry name" value="Ribosomal_L4"/>
    <property type="match status" value="1"/>
</dbReference>
<gene>
    <name evidence="5" type="ORF">PUMCH_001342</name>
</gene>
<dbReference type="Proteomes" id="UP001338582">
    <property type="component" value="Chromosome 2"/>
</dbReference>
<organism evidence="5 6">
    <name type="scientific">Australozyma saopauloensis</name>
    <dbReference type="NCBI Taxonomy" id="291208"/>
    <lineage>
        <taxon>Eukaryota</taxon>
        <taxon>Fungi</taxon>
        <taxon>Dikarya</taxon>
        <taxon>Ascomycota</taxon>
        <taxon>Saccharomycotina</taxon>
        <taxon>Pichiomycetes</taxon>
        <taxon>Metschnikowiaceae</taxon>
        <taxon>Australozyma</taxon>
    </lineage>
</organism>
<dbReference type="KEGG" id="asau:88172408"/>
<dbReference type="InterPro" id="IPR013005">
    <property type="entry name" value="Ribosomal_uL4-like"/>
</dbReference>
<evidence type="ECO:0000313" key="5">
    <source>
        <dbReference type="EMBL" id="WPK24086.1"/>
    </source>
</evidence>
<accession>A0AAX4H680</accession>
<keyword evidence="2" id="KW-0689">Ribosomal protein</keyword>
<name>A0AAX4H680_9ASCO</name>
<dbReference type="PANTHER" id="PTHR10746:SF6">
    <property type="entry name" value="LARGE RIBOSOMAL SUBUNIT PROTEIN UL4M"/>
    <property type="match status" value="1"/>
</dbReference>
<evidence type="ECO:0000256" key="2">
    <source>
        <dbReference type="ARBA" id="ARBA00022980"/>
    </source>
</evidence>
<dbReference type="GO" id="GO:0003735">
    <property type="term" value="F:structural constituent of ribosome"/>
    <property type="evidence" value="ECO:0007669"/>
    <property type="project" value="InterPro"/>
</dbReference>
<proteinExistence type="inferred from homology"/>
<reference evidence="5 6" key="1">
    <citation type="submission" date="2023-10" db="EMBL/GenBank/DDBJ databases">
        <title>Draft Genome Sequence of Candida saopaulonensis from a very Premature Infant with Sepsis.</title>
        <authorList>
            <person name="Ning Y."/>
            <person name="Dai R."/>
            <person name="Xiao M."/>
            <person name="Xu Y."/>
            <person name="Yan Q."/>
            <person name="Zhang L."/>
        </authorList>
    </citation>
    <scope>NUCLEOTIDE SEQUENCE [LARGE SCALE GENOMIC DNA]</scope>
    <source>
        <strain evidence="5 6">19XY460</strain>
    </source>
</reference>
<dbReference type="GeneID" id="88172408"/>
<evidence type="ECO:0000256" key="4">
    <source>
        <dbReference type="ARBA" id="ARBA00040565"/>
    </source>
</evidence>
<comment type="similarity">
    <text evidence="1">Belongs to the universal ribosomal protein uL4 family.</text>
</comment>
<dbReference type="EMBL" id="CP138895">
    <property type="protein sequence ID" value="WPK24086.1"/>
    <property type="molecule type" value="Genomic_DNA"/>
</dbReference>
<dbReference type="Gene3D" id="3.40.1370.10">
    <property type="match status" value="1"/>
</dbReference>
<dbReference type="InterPro" id="IPR023574">
    <property type="entry name" value="Ribosomal_uL4_dom_sf"/>
</dbReference>
<evidence type="ECO:0000256" key="3">
    <source>
        <dbReference type="ARBA" id="ARBA00023274"/>
    </source>
</evidence>
<keyword evidence="3" id="KW-0687">Ribonucleoprotein</keyword>
<dbReference type="AlphaFoldDB" id="A0AAX4H680"/>
<evidence type="ECO:0000313" key="6">
    <source>
        <dbReference type="Proteomes" id="UP001338582"/>
    </source>
</evidence>
<evidence type="ECO:0000256" key="1">
    <source>
        <dbReference type="ARBA" id="ARBA00010528"/>
    </source>
</evidence>
<dbReference type="GO" id="GO:0006412">
    <property type="term" value="P:translation"/>
    <property type="evidence" value="ECO:0007669"/>
    <property type="project" value="InterPro"/>
</dbReference>
<protein>
    <recommendedName>
        <fullName evidence="4">Large ribosomal subunit protein uL4m</fullName>
    </recommendedName>
</protein>
<dbReference type="SUPFAM" id="SSF52166">
    <property type="entry name" value="Ribosomal protein L4"/>
    <property type="match status" value="1"/>
</dbReference>
<dbReference type="GO" id="GO:0005840">
    <property type="term" value="C:ribosome"/>
    <property type="evidence" value="ECO:0007669"/>
    <property type="project" value="UniProtKB-KW"/>
</dbReference>
<dbReference type="PANTHER" id="PTHR10746">
    <property type="entry name" value="50S RIBOSOMAL PROTEIN L4"/>
    <property type="match status" value="1"/>
</dbReference>
<keyword evidence="6" id="KW-1185">Reference proteome</keyword>